<evidence type="ECO:0000313" key="3">
    <source>
        <dbReference type="Proteomes" id="UP000482578"/>
    </source>
</evidence>
<dbReference type="GO" id="GO:0043683">
    <property type="term" value="P:type IV pilus assembly"/>
    <property type="evidence" value="ECO:0007669"/>
    <property type="project" value="InterPro"/>
</dbReference>
<keyword evidence="1" id="KW-1133">Transmembrane helix</keyword>
<keyword evidence="1" id="KW-0812">Transmembrane</keyword>
<keyword evidence="3" id="KW-1185">Reference proteome</keyword>
<evidence type="ECO:0000313" key="2">
    <source>
        <dbReference type="EMBL" id="NDV12418.1"/>
    </source>
</evidence>
<dbReference type="NCBIfam" id="TIGR02532">
    <property type="entry name" value="IV_pilin_GFxxxE"/>
    <property type="match status" value="1"/>
</dbReference>
<reference evidence="2 3" key="1">
    <citation type="submission" date="2020-02" db="EMBL/GenBank/DDBJ databases">
        <authorList>
            <person name="Yang Z."/>
        </authorList>
    </citation>
    <scope>NUCLEOTIDE SEQUENCE [LARGE SCALE GENOMIC DNA]</scope>
    <source>
        <strain evidence="2 3">HX-7-9</strain>
    </source>
</reference>
<dbReference type="Pfam" id="PF16074">
    <property type="entry name" value="PilW"/>
    <property type="match status" value="1"/>
</dbReference>
<comment type="caution">
    <text evidence="2">The sequence shown here is derived from an EMBL/GenBank/DDBJ whole genome shotgun (WGS) entry which is preliminary data.</text>
</comment>
<protein>
    <submittedName>
        <fullName evidence="2">Prepilin-type N-terminal cleavage/methylation domain-containing protein</fullName>
    </submittedName>
</protein>
<dbReference type="InterPro" id="IPR032092">
    <property type="entry name" value="PilW"/>
</dbReference>
<organism evidence="2 3">
    <name type="scientific">Crenobacter caeni</name>
    <dbReference type="NCBI Taxonomy" id="2705474"/>
    <lineage>
        <taxon>Bacteria</taxon>
        <taxon>Pseudomonadati</taxon>
        <taxon>Pseudomonadota</taxon>
        <taxon>Betaproteobacteria</taxon>
        <taxon>Neisseriales</taxon>
        <taxon>Neisseriaceae</taxon>
        <taxon>Crenobacter</taxon>
    </lineage>
</organism>
<dbReference type="InterPro" id="IPR012902">
    <property type="entry name" value="N_methyl_site"/>
</dbReference>
<sequence length="397" mass="40929">MKALNLNRASRGFTLVELMVGIAVGLLVVLAVTQSVAFVNQQRKATTGGNDAQENAQAALVFLDGALRLAGNGMSLRESPFACTSYNAYYDPPGGGSPVTVSGGTDLGFIPGVAIPRNGLAVRLQGGAGVAPDALTVYSAPRNINGVIGDAGLVQLSGNMPVPSANIDVDGFADLKEGELILIKDPTNPSMPCSLHKITGLVSGGLKIQANPGANGEYNPSGTPPWTNFSYSAGSLVLRAPTPGNQLLETNSYNLAASRLQHCAGELGCASPTALVDGIVQLQAQYGVSASAASKVVSQWVEPTGAWANPSSADAKRIRAVRLVVVARSAEVAPDNVTAACTNAAGVSNTGPCSFQDAAAPVIDLSAVSVPAGRTWQNYRYRVYTTVVPLRNVVWNI</sequence>
<proteinExistence type="predicted"/>
<dbReference type="RefSeq" id="WP_163315644.1">
    <property type="nucleotide sequence ID" value="NZ_JAAGAA010000004.1"/>
</dbReference>
<dbReference type="PROSITE" id="PS00409">
    <property type="entry name" value="PROKAR_NTER_METHYL"/>
    <property type="match status" value="1"/>
</dbReference>
<gene>
    <name evidence="2" type="ORF">GZH52_06350</name>
</gene>
<feature type="transmembrane region" description="Helical" evidence="1">
    <location>
        <begin position="12"/>
        <end position="32"/>
    </location>
</feature>
<keyword evidence="1" id="KW-0472">Membrane</keyword>
<dbReference type="AlphaFoldDB" id="A0A6B2KQJ3"/>
<dbReference type="Proteomes" id="UP000482578">
    <property type="component" value="Unassembled WGS sequence"/>
</dbReference>
<dbReference type="Pfam" id="PF07963">
    <property type="entry name" value="N_methyl"/>
    <property type="match status" value="1"/>
</dbReference>
<name>A0A6B2KQJ3_9NEIS</name>
<evidence type="ECO:0000256" key="1">
    <source>
        <dbReference type="SAM" id="Phobius"/>
    </source>
</evidence>
<dbReference type="EMBL" id="JAAGAA010000004">
    <property type="protein sequence ID" value="NDV12418.1"/>
    <property type="molecule type" value="Genomic_DNA"/>
</dbReference>
<accession>A0A6B2KQJ3</accession>